<dbReference type="AlphaFoldDB" id="A0A8J5YCG5"/>
<dbReference type="SUPFAM" id="SSF55895">
    <property type="entry name" value="Ribonuclease Rh-like"/>
    <property type="match status" value="1"/>
</dbReference>
<dbReference type="Gene3D" id="3.90.730.10">
    <property type="entry name" value="Ribonuclease T2-like"/>
    <property type="match status" value="1"/>
</dbReference>
<comment type="similarity">
    <text evidence="1 4">Belongs to the RNase T2 family.</text>
</comment>
<protein>
    <submittedName>
        <fullName evidence="5">Uncharacterized protein</fullName>
    </submittedName>
</protein>
<dbReference type="GO" id="GO:0003723">
    <property type="term" value="F:RNA binding"/>
    <property type="evidence" value="ECO:0007669"/>
    <property type="project" value="InterPro"/>
</dbReference>
<reference evidence="5 6" key="1">
    <citation type="journal article" date="2021" name="bioRxiv">
        <title>The Gossypium anomalum genome as a resource for cotton improvement and evolutionary analysis of hybrid incompatibility.</title>
        <authorList>
            <person name="Grover C.E."/>
            <person name="Yuan D."/>
            <person name="Arick M.A."/>
            <person name="Miller E.R."/>
            <person name="Hu G."/>
            <person name="Peterson D.G."/>
            <person name="Wendel J.F."/>
            <person name="Udall J.A."/>
        </authorList>
    </citation>
    <scope>NUCLEOTIDE SEQUENCE [LARGE SCALE GENOMIC DNA]</scope>
    <source>
        <strain evidence="5">JFW-Udall</strain>
        <tissue evidence="5">Leaf</tissue>
    </source>
</reference>
<dbReference type="InterPro" id="IPR018188">
    <property type="entry name" value="RNase_T2_His_AS_1"/>
</dbReference>
<evidence type="ECO:0000256" key="4">
    <source>
        <dbReference type="RuleBase" id="RU004328"/>
    </source>
</evidence>
<keyword evidence="2" id="KW-0540">Nuclease</keyword>
<proteinExistence type="inferred from homology"/>
<dbReference type="GO" id="GO:0006401">
    <property type="term" value="P:RNA catabolic process"/>
    <property type="evidence" value="ECO:0007669"/>
    <property type="project" value="TreeGrafter"/>
</dbReference>
<dbReference type="Pfam" id="PF00445">
    <property type="entry name" value="Ribonuclease_T2"/>
    <property type="match status" value="1"/>
</dbReference>
<keyword evidence="6" id="KW-1185">Reference proteome</keyword>
<organism evidence="5 6">
    <name type="scientific">Gossypium anomalum</name>
    <dbReference type="NCBI Taxonomy" id="47600"/>
    <lineage>
        <taxon>Eukaryota</taxon>
        <taxon>Viridiplantae</taxon>
        <taxon>Streptophyta</taxon>
        <taxon>Embryophyta</taxon>
        <taxon>Tracheophyta</taxon>
        <taxon>Spermatophyta</taxon>
        <taxon>Magnoliopsida</taxon>
        <taxon>eudicotyledons</taxon>
        <taxon>Gunneridae</taxon>
        <taxon>Pentapetalae</taxon>
        <taxon>rosids</taxon>
        <taxon>malvids</taxon>
        <taxon>Malvales</taxon>
        <taxon>Malvaceae</taxon>
        <taxon>Malvoideae</taxon>
        <taxon>Gossypium</taxon>
    </lineage>
</organism>
<dbReference type="PROSITE" id="PS00530">
    <property type="entry name" value="RNASE_T2_1"/>
    <property type="match status" value="1"/>
</dbReference>
<accession>A0A8J5YCG5</accession>
<evidence type="ECO:0000256" key="3">
    <source>
        <dbReference type="ARBA" id="ARBA00023239"/>
    </source>
</evidence>
<evidence type="ECO:0000256" key="1">
    <source>
        <dbReference type="ARBA" id="ARBA00007469"/>
    </source>
</evidence>
<dbReference type="InterPro" id="IPR001568">
    <property type="entry name" value="RNase_T2-like"/>
</dbReference>
<comment type="caution">
    <text evidence="5">The sequence shown here is derived from an EMBL/GenBank/DDBJ whole genome shotgun (WGS) entry which is preliminary data.</text>
</comment>
<dbReference type="InterPro" id="IPR036430">
    <property type="entry name" value="RNase_T2-like_sf"/>
</dbReference>
<evidence type="ECO:0000256" key="2">
    <source>
        <dbReference type="ARBA" id="ARBA00022722"/>
    </source>
</evidence>
<gene>
    <name evidence="5" type="ORF">CXB51_025427</name>
</gene>
<evidence type="ECO:0000313" key="5">
    <source>
        <dbReference type="EMBL" id="KAG8480763.1"/>
    </source>
</evidence>
<dbReference type="OrthoDB" id="435754at2759"/>
<dbReference type="GO" id="GO:0033897">
    <property type="term" value="F:ribonuclease T2 activity"/>
    <property type="evidence" value="ECO:0007669"/>
    <property type="project" value="InterPro"/>
</dbReference>
<dbReference type="Proteomes" id="UP000701853">
    <property type="component" value="Chromosome 10"/>
</dbReference>
<evidence type="ECO:0000313" key="6">
    <source>
        <dbReference type="Proteomes" id="UP000701853"/>
    </source>
</evidence>
<dbReference type="EMBL" id="JAHUZN010000010">
    <property type="protein sequence ID" value="KAG8480763.1"/>
    <property type="molecule type" value="Genomic_DNA"/>
</dbReference>
<sequence>MECKDIPERFTIRTVSPHLPDDKPVSPYCDDFTRTEIKPTSGNLLEETKYCFSSIASSCIHDIPTTCFSHLTTFFFFFIIKLVDIKDNLTKNWPNLYVKKNEEIPNHLEFGNIYGNMECEKMQKRQILVVAVVLAGVSLVVSDEDVKPLDFYKYSLQWGPTVCLHPPPGKKCEGRAEVRFTIHGLWPQYYKDTPVPPYHEDPRCTNTKPTSANAVKVSNPFCFQFLYVLHTSVGYRDITFCN</sequence>
<name>A0A8J5YCG5_9ROSI</name>
<dbReference type="PANTHER" id="PTHR11240">
    <property type="entry name" value="RIBONUCLEASE T2"/>
    <property type="match status" value="1"/>
</dbReference>
<dbReference type="GO" id="GO:0005576">
    <property type="term" value="C:extracellular region"/>
    <property type="evidence" value="ECO:0007669"/>
    <property type="project" value="TreeGrafter"/>
</dbReference>
<dbReference type="PANTHER" id="PTHR11240:SF46">
    <property type="entry name" value="INTRACELLULAR RIBONUCLEASE LX-LIKE"/>
    <property type="match status" value="1"/>
</dbReference>
<keyword evidence="3" id="KW-0456">Lyase</keyword>
<keyword evidence="2" id="KW-0378">Hydrolase</keyword>